<keyword evidence="3" id="KW-1185">Reference proteome</keyword>
<evidence type="ECO:0000259" key="1">
    <source>
        <dbReference type="Pfam" id="PF02350"/>
    </source>
</evidence>
<dbReference type="EMBL" id="LN614827">
    <property type="protein sequence ID" value="CEG56245.1"/>
    <property type="molecule type" value="Genomic_DNA"/>
</dbReference>
<dbReference type="InterPro" id="IPR003331">
    <property type="entry name" value="UDP_GlcNAc_Epimerase_2_dom"/>
</dbReference>
<dbReference type="Gene3D" id="3.40.50.2000">
    <property type="entry name" value="Glycogen Phosphorylase B"/>
    <property type="match status" value="2"/>
</dbReference>
<name>A0A098G433_9GAMM</name>
<dbReference type="AlphaFoldDB" id="A0A098G433"/>
<reference evidence="3" key="1">
    <citation type="submission" date="2014-09" db="EMBL/GenBank/DDBJ databases">
        <authorList>
            <person name="Gomez-Valero L."/>
        </authorList>
    </citation>
    <scope>NUCLEOTIDE SEQUENCE [LARGE SCALE GENOMIC DNA]</scope>
    <source>
        <strain evidence="3">ATCC700992</strain>
    </source>
</reference>
<dbReference type="EC" id="3.2.1.184" evidence="2"/>
<dbReference type="STRING" id="1212491.LFA_0798"/>
<organism evidence="2 3">
    <name type="scientific">Legionella fallonii LLAP-10</name>
    <dbReference type="NCBI Taxonomy" id="1212491"/>
    <lineage>
        <taxon>Bacteria</taxon>
        <taxon>Pseudomonadati</taxon>
        <taxon>Pseudomonadota</taxon>
        <taxon>Gammaproteobacteria</taxon>
        <taxon>Legionellales</taxon>
        <taxon>Legionellaceae</taxon>
        <taxon>Legionella</taxon>
    </lineage>
</organism>
<dbReference type="KEGG" id="lfa:LFA_0798"/>
<dbReference type="InterPro" id="IPR020004">
    <property type="entry name" value="UDP-GlcNAc_Epase"/>
</dbReference>
<dbReference type="HOGENOM" id="CLU_061127_0_0_6"/>
<dbReference type="OrthoDB" id="9803238at2"/>
<dbReference type="PANTHER" id="PTHR43174:SF3">
    <property type="entry name" value="UDP-N-ACETYLGLUCOSAMINE 2-EPIMERASE"/>
    <property type="match status" value="1"/>
</dbReference>
<dbReference type="InterPro" id="IPR029767">
    <property type="entry name" value="WecB-like"/>
</dbReference>
<dbReference type="RefSeq" id="WP_045094950.1">
    <property type="nucleotide sequence ID" value="NZ_LN614827.1"/>
</dbReference>
<sequence length="387" mass="42673">MRKIAVFTGTRAEYGLLFWLMKGIQNDPELELQIIVSAMHLAPQFGETWKEIEADGFKIDAKVEMLLASDSAIGVVKSMGLASIGFADSLARLQPDLLVILGDRFEALAAAQTALIMKIPIAHLHGGELTLGAYDNSIRHAITKMSCLHFTAAERYRQRIIQMGEDGNRVFNVGAVGLEHVVRTENYSLQALAANLNIPLCRPYVLVTYHPETLSHEVEGSSFELLLKALDEMRDYQVLFTYPNADNGGHAIIQQIQQYCKINAHRAFAAISLGSKRYLSAVAHAEAVIGNSSSGVIEVPAFGIPTVNIGNRQEGRLAADSVIHCPADYNEIKKAISKAVSVDFKAQCKNVINPYGDGWVSERIIPVLKTHRLSVAKRFYDLDFSYE</sequence>
<evidence type="ECO:0000313" key="3">
    <source>
        <dbReference type="Proteomes" id="UP000032430"/>
    </source>
</evidence>
<dbReference type="GO" id="GO:0006047">
    <property type="term" value="P:UDP-N-acetylglucosamine metabolic process"/>
    <property type="evidence" value="ECO:0007669"/>
    <property type="project" value="InterPro"/>
</dbReference>
<dbReference type="NCBIfam" id="TIGR03568">
    <property type="entry name" value="NeuC_NnaA"/>
    <property type="match status" value="1"/>
</dbReference>
<dbReference type="SUPFAM" id="SSF53756">
    <property type="entry name" value="UDP-Glycosyltransferase/glycogen phosphorylase"/>
    <property type="match status" value="1"/>
</dbReference>
<feature type="domain" description="UDP-N-acetylglucosamine 2-epimerase" evidence="1">
    <location>
        <begin position="24"/>
        <end position="369"/>
    </location>
</feature>
<gene>
    <name evidence="2" type="primary">legG</name>
    <name evidence="2" type="ORF">LFA_0798</name>
</gene>
<accession>A0A098G433</accession>
<dbReference type="PANTHER" id="PTHR43174">
    <property type="entry name" value="UDP-N-ACETYLGLUCOSAMINE 2-EPIMERASE"/>
    <property type="match status" value="1"/>
</dbReference>
<dbReference type="Proteomes" id="UP000032430">
    <property type="component" value="Chromosome I"/>
</dbReference>
<protein>
    <submittedName>
        <fullName evidence="2">GDP/UDP-N,N'-diacetylbacillosamine 2-epimerase (Hydrolyzing)</fullName>
        <ecNumber evidence="2">3.2.1.184</ecNumber>
    </submittedName>
</protein>
<evidence type="ECO:0000313" key="2">
    <source>
        <dbReference type="EMBL" id="CEG56245.1"/>
    </source>
</evidence>
<dbReference type="CDD" id="cd03786">
    <property type="entry name" value="GTB_UDP-GlcNAc_2-Epimerase"/>
    <property type="match status" value="1"/>
</dbReference>
<dbReference type="Pfam" id="PF02350">
    <property type="entry name" value="Epimerase_2"/>
    <property type="match status" value="1"/>
</dbReference>
<dbReference type="GO" id="GO:0102388">
    <property type="term" value="F:UDP-N,N'-diacetylbacillosamine 2-epimerase activity"/>
    <property type="evidence" value="ECO:0007669"/>
    <property type="project" value="UniProtKB-EC"/>
</dbReference>
<proteinExistence type="predicted"/>
<keyword evidence="2" id="KW-0326">Glycosidase</keyword>
<keyword evidence="2" id="KW-0378">Hydrolase</keyword>